<sequence>MGMELADVYQSVMITRGSYQTSCGSHTQRQFIEQGLAESREWRGRALWCPWSAGSISAVTGTSDMMTKMMGFGNAQPVPKKATKGFAKPTFSPVKINLECARQVVPKALLELHPESACISSMNHCALAAEALYIERKLQERGHPPPNTGGCSLTPEHTGDSTQRRLVNKSIIILVQFTDSIGASFQ</sequence>
<dbReference type="EMBL" id="JAKZEL010000027">
    <property type="protein sequence ID" value="KAI4529738.1"/>
    <property type="molecule type" value="Genomic_DNA"/>
</dbReference>
<gene>
    <name evidence="2" type="ORF">MG293_020416</name>
</gene>
<accession>A0AAD4Y030</accession>
<protein>
    <submittedName>
        <fullName evidence="2">Uncharacterized protein</fullName>
    </submittedName>
</protein>
<keyword evidence="3" id="KW-1185">Reference proteome</keyword>
<feature type="region of interest" description="Disordered" evidence="1">
    <location>
        <begin position="140"/>
        <end position="162"/>
    </location>
</feature>
<evidence type="ECO:0000313" key="3">
    <source>
        <dbReference type="Proteomes" id="UP001214576"/>
    </source>
</evidence>
<evidence type="ECO:0000313" key="2">
    <source>
        <dbReference type="EMBL" id="KAI4529738.1"/>
    </source>
</evidence>
<organism evidence="2 3">
    <name type="scientific">Ovis ammon polii</name>
    <dbReference type="NCBI Taxonomy" id="230172"/>
    <lineage>
        <taxon>Eukaryota</taxon>
        <taxon>Metazoa</taxon>
        <taxon>Chordata</taxon>
        <taxon>Craniata</taxon>
        <taxon>Vertebrata</taxon>
        <taxon>Euteleostomi</taxon>
        <taxon>Mammalia</taxon>
        <taxon>Eutheria</taxon>
        <taxon>Laurasiatheria</taxon>
        <taxon>Artiodactyla</taxon>
        <taxon>Ruminantia</taxon>
        <taxon>Pecora</taxon>
        <taxon>Bovidae</taxon>
        <taxon>Caprinae</taxon>
        <taxon>Ovis</taxon>
    </lineage>
</organism>
<name>A0AAD4Y030_OVIAM</name>
<reference evidence="2" key="1">
    <citation type="submission" date="2022-03" db="EMBL/GenBank/DDBJ databases">
        <title>Genomic analyses of argali, domestic sheep and their hybrids provide insights into chromosomal evolution, heterosis and genetic basis of agronomic traits.</title>
        <authorList>
            <person name="Li M."/>
        </authorList>
    </citation>
    <scope>NUCLEOTIDE SEQUENCE</scope>
    <source>
        <strain evidence="2">CAU-MHL-2022a</strain>
        <tissue evidence="2">Skin</tissue>
    </source>
</reference>
<proteinExistence type="predicted"/>
<evidence type="ECO:0000256" key="1">
    <source>
        <dbReference type="SAM" id="MobiDB-lite"/>
    </source>
</evidence>
<dbReference type="Proteomes" id="UP001214576">
    <property type="component" value="Unassembled WGS sequence"/>
</dbReference>
<dbReference type="AlphaFoldDB" id="A0AAD4Y030"/>
<comment type="caution">
    <text evidence="2">The sequence shown here is derived from an EMBL/GenBank/DDBJ whole genome shotgun (WGS) entry which is preliminary data.</text>
</comment>
<feature type="non-terminal residue" evidence="2">
    <location>
        <position position="1"/>
    </location>
</feature>